<organism evidence="2 3">
    <name type="scientific">Corchorus olitorius</name>
    <dbReference type="NCBI Taxonomy" id="93759"/>
    <lineage>
        <taxon>Eukaryota</taxon>
        <taxon>Viridiplantae</taxon>
        <taxon>Streptophyta</taxon>
        <taxon>Embryophyta</taxon>
        <taxon>Tracheophyta</taxon>
        <taxon>Spermatophyta</taxon>
        <taxon>Magnoliopsida</taxon>
        <taxon>eudicotyledons</taxon>
        <taxon>Gunneridae</taxon>
        <taxon>Pentapetalae</taxon>
        <taxon>rosids</taxon>
        <taxon>malvids</taxon>
        <taxon>Malvales</taxon>
        <taxon>Malvaceae</taxon>
        <taxon>Grewioideae</taxon>
        <taxon>Apeibeae</taxon>
        <taxon>Corchorus</taxon>
    </lineage>
</organism>
<dbReference type="AlphaFoldDB" id="A0A1R3IJ27"/>
<evidence type="ECO:0000256" key="1">
    <source>
        <dbReference type="SAM" id="MobiDB-lite"/>
    </source>
</evidence>
<evidence type="ECO:0000313" key="3">
    <source>
        <dbReference type="Proteomes" id="UP000187203"/>
    </source>
</evidence>
<gene>
    <name evidence="2" type="ORF">COLO4_22919</name>
</gene>
<dbReference type="EMBL" id="AWUE01018113">
    <property type="protein sequence ID" value="OMO82592.1"/>
    <property type="molecule type" value="Genomic_DNA"/>
</dbReference>
<keyword evidence="3" id="KW-1185">Reference proteome</keyword>
<name>A0A1R3IJ27_9ROSI</name>
<dbReference type="Proteomes" id="UP000187203">
    <property type="component" value="Unassembled WGS sequence"/>
</dbReference>
<accession>A0A1R3IJ27</accession>
<comment type="caution">
    <text evidence="2">The sequence shown here is derived from an EMBL/GenBank/DDBJ whole genome shotgun (WGS) entry which is preliminary data.</text>
</comment>
<protein>
    <submittedName>
        <fullName evidence="2">Uncharacterized protein</fullName>
    </submittedName>
</protein>
<proteinExistence type="predicted"/>
<evidence type="ECO:0000313" key="2">
    <source>
        <dbReference type="EMBL" id="OMO82592.1"/>
    </source>
</evidence>
<reference evidence="3" key="1">
    <citation type="submission" date="2013-09" db="EMBL/GenBank/DDBJ databases">
        <title>Corchorus olitorius genome sequencing.</title>
        <authorList>
            <person name="Alam M."/>
            <person name="Haque M.S."/>
            <person name="Islam M.S."/>
            <person name="Emdad E.M."/>
            <person name="Islam M.M."/>
            <person name="Ahmed B."/>
            <person name="Halim A."/>
            <person name="Hossen Q.M.M."/>
            <person name="Hossain M.Z."/>
            <person name="Ahmed R."/>
            <person name="Khan M.M."/>
            <person name="Islam R."/>
            <person name="Rashid M.M."/>
            <person name="Khan S.A."/>
            <person name="Rahman M.S."/>
            <person name="Alam M."/>
            <person name="Yahiya A.S."/>
            <person name="Khan M.S."/>
            <person name="Azam M.S."/>
            <person name="Haque T."/>
            <person name="Lashkar M.Z.H."/>
            <person name="Akhand A.I."/>
            <person name="Morshed G."/>
            <person name="Roy S."/>
            <person name="Uddin K.S."/>
            <person name="Rabeya T."/>
            <person name="Hossain A.S."/>
            <person name="Chowdhury A."/>
            <person name="Snigdha A.R."/>
            <person name="Mortoza M.S."/>
            <person name="Matin S.A."/>
            <person name="Hoque S.M.E."/>
            <person name="Islam M.K."/>
            <person name="Roy D.K."/>
            <person name="Haider R."/>
            <person name="Moosa M.M."/>
            <person name="Elias S.M."/>
            <person name="Hasan A.M."/>
            <person name="Jahan S."/>
            <person name="Shafiuddin M."/>
            <person name="Mahmood N."/>
            <person name="Shommy N.S."/>
        </authorList>
    </citation>
    <scope>NUCLEOTIDE SEQUENCE [LARGE SCALE GENOMIC DNA]</scope>
    <source>
        <strain evidence="3">cv. O-4</strain>
    </source>
</reference>
<feature type="region of interest" description="Disordered" evidence="1">
    <location>
        <begin position="1"/>
        <end position="25"/>
    </location>
</feature>
<sequence length="479" mass="53105">MYTFQEKVSSTVVPSGNTQSSASISPAKSDLGVIFDRIGLSLETLAAAYEEEAEESTTTEGEPLDTTMMENGEQIKLLDNTHLEFPQTFPIKASSASISPAKSDLGVIFDRIGLSLETLAAAYEEEAEESTTTEGEPLDTTMMENGEQIKLLDNTHLEFPQTFPIKAVTAKSPSVLVPEGCKDPRARDVVDFLVAVANDDRHSLSKIKEKHPLVFIGFRPGIFFDQPSGFIIAKKLFAQIPTLACISSMSLVSTTKMFVSFCGCSSILQALRMLNAMNEQLGVAWSVLITACVHHSSYGKAFHMFKKKNSLGIQSNELRCVGVTCHGVLLTCWFPRSVQFNQSVQFNFIHWDFIVCFTQPKQTKQGWNVKGRQPGWLVMILAVRQIVWFDVQAICEALGQLVWQVATAIHISLKPYATSTIARSLQQKKIQSQAYRHRIRKGLGTYCSVAFNAFNLEDKVVVKGYAMIRARLPVARVVK</sequence>